<dbReference type="EMBL" id="VIRB01000136">
    <property type="protein sequence ID" value="NDO71362.1"/>
    <property type="molecule type" value="Genomic_DNA"/>
</dbReference>
<accession>A0A9X5H6R4</accession>
<dbReference type="PANTHER" id="PTHR30349">
    <property type="entry name" value="PHAGE INTEGRASE-RELATED"/>
    <property type="match status" value="1"/>
</dbReference>
<dbReference type="Gene3D" id="1.10.150.130">
    <property type="match status" value="1"/>
</dbReference>
<evidence type="ECO:0000256" key="2">
    <source>
        <dbReference type="ARBA" id="ARBA00023125"/>
    </source>
</evidence>
<dbReference type="PROSITE" id="PS51898">
    <property type="entry name" value="TYR_RECOMBINASE"/>
    <property type="match status" value="1"/>
</dbReference>
<dbReference type="InterPro" id="IPR002104">
    <property type="entry name" value="Integrase_catalytic"/>
</dbReference>
<proteinExistence type="inferred from homology"/>
<name>A0A9X5H6R4_9FIRM</name>
<dbReference type="OrthoDB" id="111144at2"/>
<dbReference type="SUPFAM" id="SSF56349">
    <property type="entry name" value="DNA breaking-rejoining enzymes"/>
    <property type="match status" value="1"/>
</dbReference>
<protein>
    <submittedName>
        <fullName evidence="5">Tyrosine-type recombinase/integrase</fullName>
    </submittedName>
</protein>
<dbReference type="RefSeq" id="WP_004080577.1">
    <property type="nucleotide sequence ID" value="NZ_VIRB01000136.1"/>
</dbReference>
<evidence type="ECO:0000259" key="4">
    <source>
        <dbReference type="PROSITE" id="PS51898"/>
    </source>
</evidence>
<dbReference type="Gene3D" id="1.10.443.10">
    <property type="entry name" value="Intergrase catalytic core"/>
    <property type="match status" value="1"/>
</dbReference>
<dbReference type="AlphaFoldDB" id="A0A9X5H6R4"/>
<dbReference type="GO" id="GO:0006310">
    <property type="term" value="P:DNA recombination"/>
    <property type="evidence" value="ECO:0007669"/>
    <property type="project" value="UniProtKB-KW"/>
</dbReference>
<evidence type="ECO:0000313" key="5">
    <source>
        <dbReference type="EMBL" id="NDO71362.1"/>
    </source>
</evidence>
<evidence type="ECO:0000256" key="1">
    <source>
        <dbReference type="ARBA" id="ARBA00008857"/>
    </source>
</evidence>
<feature type="domain" description="Tyr recombinase" evidence="4">
    <location>
        <begin position="175"/>
        <end position="360"/>
    </location>
</feature>
<gene>
    <name evidence="5" type="ORF">FMM80_23015</name>
</gene>
<dbReference type="InterPro" id="IPR013762">
    <property type="entry name" value="Integrase-like_cat_sf"/>
</dbReference>
<dbReference type="GO" id="GO:0015074">
    <property type="term" value="P:DNA integration"/>
    <property type="evidence" value="ECO:0007669"/>
    <property type="project" value="InterPro"/>
</dbReference>
<comment type="similarity">
    <text evidence="1">Belongs to the 'phage' integrase family.</text>
</comment>
<evidence type="ECO:0000256" key="3">
    <source>
        <dbReference type="ARBA" id="ARBA00023172"/>
    </source>
</evidence>
<evidence type="ECO:0000313" key="6">
    <source>
        <dbReference type="Proteomes" id="UP000474104"/>
    </source>
</evidence>
<dbReference type="InterPro" id="IPR010998">
    <property type="entry name" value="Integrase_recombinase_N"/>
</dbReference>
<dbReference type="PANTHER" id="PTHR30349:SF64">
    <property type="entry name" value="PROPHAGE INTEGRASE INTD-RELATED"/>
    <property type="match status" value="1"/>
</dbReference>
<dbReference type="InterPro" id="IPR011010">
    <property type="entry name" value="DNA_brk_join_enz"/>
</dbReference>
<dbReference type="Pfam" id="PF00589">
    <property type="entry name" value="Phage_integrase"/>
    <property type="match status" value="1"/>
</dbReference>
<organism evidence="5 6">
    <name type="scientific">Schaedlerella arabinosiphila</name>
    <dbReference type="NCBI Taxonomy" id="2044587"/>
    <lineage>
        <taxon>Bacteria</taxon>
        <taxon>Bacillati</taxon>
        <taxon>Bacillota</taxon>
        <taxon>Clostridia</taxon>
        <taxon>Lachnospirales</taxon>
        <taxon>Lachnospiraceae</taxon>
        <taxon>Schaedlerella</taxon>
    </lineage>
</organism>
<dbReference type="InterPro" id="IPR050090">
    <property type="entry name" value="Tyrosine_recombinase_XerCD"/>
</dbReference>
<keyword evidence="2" id="KW-0238">DNA-binding</keyword>
<reference evidence="5 6" key="1">
    <citation type="submission" date="2019-07" db="EMBL/GenBank/DDBJ databases">
        <title>Draft genome sequences of 15 bacterial species constituting the stable defined intestinal microbiota of the GM15 gnotobiotic mouse model.</title>
        <authorList>
            <person name="Elie C."/>
            <person name="Mathieu A."/>
            <person name="Saliou A."/>
            <person name="Darnaud M."/>
            <person name="Leulier F."/>
            <person name="Tamellini A."/>
        </authorList>
    </citation>
    <scope>NUCLEOTIDE SEQUENCE [LARGE SCALE GENOMIC DNA]</scope>
    <source>
        <strain evidence="6">ASF 502</strain>
    </source>
</reference>
<comment type="caution">
    <text evidence="5">The sequence shown here is derived from an EMBL/GenBank/DDBJ whole genome shotgun (WGS) entry which is preliminary data.</text>
</comment>
<dbReference type="Proteomes" id="UP000474104">
    <property type="component" value="Unassembled WGS sequence"/>
</dbReference>
<dbReference type="GO" id="GO:0003677">
    <property type="term" value="F:DNA binding"/>
    <property type="evidence" value="ECO:0007669"/>
    <property type="project" value="UniProtKB-KW"/>
</dbReference>
<sequence>MSYYVDKVKRKNGFRYRIVKDVTRNGKRCRSYQVLPDGTKKSVAEKICCELALNAQFGTFMEKESLPFANYVEEVYFTKYMKYLSVTTKQGYLQMYHAPGGVKATLGNYFLSEITPEILQDMVNDYYTSGKSPKTIRNYISFISAVLIQAMNDNYLRRQDKPPTAYIRLPKPTKTTGHAYTIEQVKLMLRRAQETGNRPVELLLGICCLAGGLRRSELVGLTWADIMLDKNEAYITVERAVVQTQLEGLTEKSTKTQAGTRIIPIAIGGTVYQLLQKARKEHLKLQSSIPDFKGGNQVFILNRKPYTPITPIGLYKTFRRFMQKECPDLPCYRLHDLRHPYVKPTTKKFTTFFEDFRAAA</sequence>
<keyword evidence="3" id="KW-0233">DNA recombination</keyword>